<evidence type="ECO:0000256" key="2">
    <source>
        <dbReference type="ARBA" id="ARBA00010138"/>
    </source>
</evidence>
<dbReference type="PROSITE" id="PS51278">
    <property type="entry name" value="GATASE_TYPE_2"/>
    <property type="match status" value="1"/>
</dbReference>
<dbReference type="Gene3D" id="3.60.20.10">
    <property type="entry name" value="Glutamine Phosphoribosylpyrophosphate, subunit 1, domain 1"/>
    <property type="match status" value="1"/>
</dbReference>
<keyword evidence="6 7" id="KW-0315">Glutamine amidotransferase</keyword>
<reference evidence="12" key="1">
    <citation type="submission" date="2016-04" db="EMBL/GenBank/DDBJ databases">
        <title>Fast-growing isolate from the root nodules of Vavilovia formosa.</title>
        <authorList>
            <person name="Kimeklis A."/>
            <person name="Safronova V."/>
            <person name="Belimov A."/>
            <person name="Andronov E."/>
        </authorList>
    </citation>
    <scope>NUCLEOTIDE SEQUENCE [LARGE SCALE GENOMIC DNA]</scope>
    <source>
        <strain evidence="12">Vaf-46</strain>
    </source>
</reference>
<evidence type="ECO:0000256" key="9">
    <source>
        <dbReference type="PIRSR" id="PIRSR000485-1"/>
    </source>
</evidence>
<dbReference type="SUPFAM" id="SSF56235">
    <property type="entry name" value="N-terminal nucleophile aminohydrolases (Ntn hydrolases)"/>
    <property type="match status" value="1"/>
</dbReference>
<dbReference type="RefSeq" id="WP_064251424.1">
    <property type="nucleotide sequence ID" value="NZ_JAAXDE010000025.1"/>
</dbReference>
<evidence type="ECO:0000256" key="7">
    <source>
        <dbReference type="HAMAP-Rule" id="MF_01931"/>
    </source>
</evidence>
<comment type="caution">
    <text evidence="12">The sequence shown here is derived from an EMBL/GenBank/DDBJ whole genome shotgun (WGS) entry which is preliminary data.</text>
</comment>
<comment type="similarity">
    <text evidence="2 7 8">In the C-terminal section; belongs to the purine/pyrimidine phosphoribosyltransferase family.</text>
</comment>
<feature type="domain" description="Glutamine amidotransferase type-2" evidence="10">
    <location>
        <begin position="22"/>
        <end position="241"/>
    </location>
</feature>
<dbReference type="InterPro" id="IPR029055">
    <property type="entry name" value="Ntn_hydrolases_N"/>
</dbReference>
<dbReference type="SUPFAM" id="SSF53271">
    <property type="entry name" value="PRTase-like"/>
    <property type="match status" value="1"/>
</dbReference>
<gene>
    <name evidence="7" type="primary">purF</name>
    <name evidence="12" type="ORF">A4U53_09915</name>
    <name evidence="11" type="ORF">GR204_26800</name>
</gene>
<dbReference type="InterPro" id="IPR017932">
    <property type="entry name" value="GATase_2_dom"/>
</dbReference>
<keyword evidence="3 7" id="KW-0328">Glycosyltransferase</keyword>
<dbReference type="CDD" id="cd00715">
    <property type="entry name" value="GPATase_N"/>
    <property type="match status" value="1"/>
</dbReference>
<dbReference type="PIRSF" id="PIRSF000485">
    <property type="entry name" value="Amd_phspho_trans"/>
    <property type="match status" value="1"/>
</dbReference>
<dbReference type="CDD" id="cd06223">
    <property type="entry name" value="PRTases_typeI"/>
    <property type="match status" value="1"/>
</dbReference>
<dbReference type="InterPro" id="IPR035584">
    <property type="entry name" value="PurF_N"/>
</dbReference>
<dbReference type="InterPro" id="IPR029057">
    <property type="entry name" value="PRTase-like"/>
</dbReference>
<accession>A0A179B7Z4</accession>
<dbReference type="PANTHER" id="PTHR11907">
    <property type="entry name" value="AMIDOPHOSPHORIBOSYLTRANSFERASE"/>
    <property type="match status" value="1"/>
</dbReference>
<comment type="caution">
    <text evidence="7">Lacks conserved residue(s) required for the propagation of feature annotation.</text>
</comment>
<sequence>MNHSHSFPTDDPLDGDTLHEECGVFGILGHPDAAALTALGLHALQHRGQEAAGIVSFDGKRFYQERHMGLVGDHYTNPMTLARLPGSITIGHTRYSTTGEVAMRNVQPLFAELEEGGIAIAHNGNFTNGLTLRRQIIATGAICQSTSDTEVVLHLIARSRHASTSDRFIDAIRQMEGGYSMLAMTRTKLIAARDPTGIRPLVMGEFDGKPIFCSETCALDIIGAKFIRDVENGEVIICEIQPDGSISIDARKPSKPQPERLCLFEYVYFARPDSVVGGRNVYTTRKSMGMNLAKESPVDGDVIVPVPDGGTPAALGYAQQSGIPFEYGIIRNHYVGRTFIEPTQQIRAFGVKLKHSANRAMIEGKRVVLVDDSIVRGTTSLKIVQMIREAGAREVHVRVASPMIFFPDFYGIDTPDADKLLANQYADVKAMAKYIGADSLAFLSIDGLYRAVGGEDRNPARPQFTDHYFTGDYPTRLLDKNGESMGNKISMLASNG</sequence>
<evidence type="ECO:0000313" key="13">
    <source>
        <dbReference type="Proteomes" id="UP000471560"/>
    </source>
</evidence>
<comment type="function">
    <text evidence="7">Catalyzes the formation of phosphoribosylamine from phosphoribosylpyrophosphate (PRPP) and glutamine.</text>
</comment>
<evidence type="ECO:0000256" key="6">
    <source>
        <dbReference type="ARBA" id="ARBA00022962"/>
    </source>
</evidence>
<evidence type="ECO:0000256" key="4">
    <source>
        <dbReference type="ARBA" id="ARBA00022679"/>
    </source>
</evidence>
<comment type="pathway">
    <text evidence="1 7 8">Purine metabolism; IMP biosynthesis via de novo pathway; N(1)-(5-phospho-D-ribosyl)glycinamide from 5-phospho-alpha-D-ribose 1-diphosphate: step 1/2.</text>
</comment>
<evidence type="ECO:0000313" key="11">
    <source>
        <dbReference type="EMBL" id="NEI37538.1"/>
    </source>
</evidence>
<name>A0A179B7Z4_RHILE</name>
<dbReference type="Proteomes" id="UP000471560">
    <property type="component" value="Unassembled WGS sequence"/>
</dbReference>
<dbReference type="Pfam" id="PF13537">
    <property type="entry name" value="GATase_7"/>
    <property type="match status" value="1"/>
</dbReference>
<evidence type="ECO:0000256" key="1">
    <source>
        <dbReference type="ARBA" id="ARBA00005209"/>
    </source>
</evidence>
<dbReference type="Pfam" id="PF00156">
    <property type="entry name" value="Pribosyltran"/>
    <property type="match status" value="1"/>
</dbReference>
<dbReference type="eggNOG" id="COG0034">
    <property type="taxonomic scope" value="Bacteria"/>
</dbReference>
<evidence type="ECO:0000256" key="8">
    <source>
        <dbReference type="PIRNR" id="PIRNR000485"/>
    </source>
</evidence>
<dbReference type="InterPro" id="IPR000836">
    <property type="entry name" value="PRTase_dom"/>
</dbReference>
<dbReference type="EC" id="2.4.2.14" evidence="7"/>
<dbReference type="GO" id="GO:0004044">
    <property type="term" value="F:amidophosphoribosyltransferase activity"/>
    <property type="evidence" value="ECO:0007669"/>
    <property type="project" value="UniProtKB-UniRule"/>
</dbReference>
<dbReference type="InterPro" id="IPR005854">
    <property type="entry name" value="PurF"/>
</dbReference>
<dbReference type="GO" id="GO:0009113">
    <property type="term" value="P:purine nucleobase biosynthetic process"/>
    <property type="evidence" value="ECO:0007669"/>
    <property type="project" value="UniProtKB-UniRule"/>
</dbReference>
<evidence type="ECO:0000259" key="10">
    <source>
        <dbReference type="PROSITE" id="PS51278"/>
    </source>
</evidence>
<dbReference type="NCBIfam" id="TIGR01134">
    <property type="entry name" value="purF"/>
    <property type="match status" value="1"/>
</dbReference>
<reference evidence="11 13" key="2">
    <citation type="submission" date="2019-12" db="EMBL/GenBank/DDBJ databases">
        <title>Rhizobium genotypes associated with high levels of biological nitrogen fixation by grain legumes in a temperate-maritime cropping system.</title>
        <authorList>
            <person name="Maluk M."/>
            <person name="Francesc Ferrando Molina F."/>
            <person name="Lopez Del Egido L."/>
            <person name="Lafos M."/>
            <person name="Langarica-Fuentes A."/>
            <person name="Gebre Yohannes G."/>
            <person name="Young M.W."/>
            <person name="Martin P."/>
            <person name="Gantlett R."/>
            <person name="Kenicer G."/>
            <person name="Hawes C."/>
            <person name="Begg G.S."/>
            <person name="Quilliam R.S."/>
            <person name="Squire G.R."/>
            <person name="Poole P.S."/>
            <person name="Young P.W."/>
            <person name="Iannetta P.M."/>
            <person name="James E.K."/>
        </authorList>
    </citation>
    <scope>NUCLEOTIDE SEQUENCE [LARGE SCALE GENOMIC DNA]</scope>
    <source>
        <strain evidence="11 13">JHI1096</strain>
    </source>
</reference>
<protein>
    <recommendedName>
        <fullName evidence="7">Amidophosphoribosyltransferase</fullName>
        <shortName evidence="7">ATase</shortName>
        <ecNumber evidence="7">2.4.2.14</ecNumber>
    </recommendedName>
    <alternativeName>
        <fullName evidence="7">Glutamine phosphoribosylpyrophosphate amidotransferase</fullName>
        <shortName evidence="7">GPATase</shortName>
    </alternativeName>
</protein>
<dbReference type="GO" id="GO:0006189">
    <property type="term" value="P:'de novo' IMP biosynthetic process"/>
    <property type="evidence" value="ECO:0007669"/>
    <property type="project" value="UniProtKB-UniRule"/>
</dbReference>
<dbReference type="UniPathway" id="UPA00074">
    <property type="reaction ID" value="UER00124"/>
</dbReference>
<dbReference type="HAMAP" id="MF_01931">
    <property type="entry name" value="PurF"/>
    <property type="match status" value="1"/>
</dbReference>
<comment type="catalytic activity">
    <reaction evidence="7 8">
        <text>5-phospho-beta-D-ribosylamine + L-glutamate + diphosphate = 5-phospho-alpha-D-ribose 1-diphosphate + L-glutamine + H2O</text>
        <dbReference type="Rhea" id="RHEA:14905"/>
        <dbReference type="ChEBI" id="CHEBI:15377"/>
        <dbReference type="ChEBI" id="CHEBI:29985"/>
        <dbReference type="ChEBI" id="CHEBI:33019"/>
        <dbReference type="ChEBI" id="CHEBI:58017"/>
        <dbReference type="ChEBI" id="CHEBI:58359"/>
        <dbReference type="ChEBI" id="CHEBI:58681"/>
        <dbReference type="EC" id="2.4.2.14"/>
    </reaction>
</comment>
<evidence type="ECO:0000256" key="5">
    <source>
        <dbReference type="ARBA" id="ARBA00022755"/>
    </source>
</evidence>
<evidence type="ECO:0000313" key="12">
    <source>
        <dbReference type="EMBL" id="OAP87807.1"/>
    </source>
</evidence>
<dbReference type="EMBL" id="WUEZ01000036">
    <property type="protein sequence ID" value="NEI37538.1"/>
    <property type="molecule type" value="Genomic_DNA"/>
</dbReference>
<dbReference type="Gene3D" id="3.40.50.2020">
    <property type="match status" value="1"/>
</dbReference>
<keyword evidence="5 7" id="KW-0658">Purine biosynthesis</keyword>
<dbReference type="EMBL" id="LWBS01000472">
    <property type="protein sequence ID" value="OAP87807.1"/>
    <property type="molecule type" value="Genomic_DNA"/>
</dbReference>
<dbReference type="AlphaFoldDB" id="A0A179B7Z4"/>
<proteinExistence type="inferred from homology"/>
<organism evidence="12">
    <name type="scientific">Rhizobium leguminosarum</name>
    <dbReference type="NCBI Taxonomy" id="384"/>
    <lineage>
        <taxon>Bacteria</taxon>
        <taxon>Pseudomonadati</taxon>
        <taxon>Pseudomonadota</taxon>
        <taxon>Alphaproteobacteria</taxon>
        <taxon>Hyphomicrobiales</taxon>
        <taxon>Rhizobiaceae</taxon>
        <taxon>Rhizobium/Agrobacterium group</taxon>
        <taxon>Rhizobium</taxon>
    </lineage>
</organism>
<keyword evidence="4 7" id="KW-0808">Transferase</keyword>
<feature type="active site" description="Nucleophile" evidence="7 9">
    <location>
        <position position="22"/>
    </location>
</feature>
<evidence type="ECO:0000256" key="3">
    <source>
        <dbReference type="ARBA" id="ARBA00022676"/>
    </source>
</evidence>